<dbReference type="OrthoDB" id="407509at2759"/>
<feature type="non-terminal residue" evidence="1">
    <location>
        <position position="1"/>
    </location>
</feature>
<keyword evidence="2" id="KW-1185">Reference proteome</keyword>
<dbReference type="Proteomes" id="UP000792457">
    <property type="component" value="Unassembled WGS sequence"/>
</dbReference>
<organism evidence="1 2">
    <name type="scientific">Ladona fulva</name>
    <name type="common">Scarce chaser dragonfly</name>
    <name type="synonym">Libellula fulva</name>
    <dbReference type="NCBI Taxonomy" id="123851"/>
    <lineage>
        <taxon>Eukaryota</taxon>
        <taxon>Metazoa</taxon>
        <taxon>Ecdysozoa</taxon>
        <taxon>Arthropoda</taxon>
        <taxon>Hexapoda</taxon>
        <taxon>Insecta</taxon>
        <taxon>Pterygota</taxon>
        <taxon>Palaeoptera</taxon>
        <taxon>Odonata</taxon>
        <taxon>Epiprocta</taxon>
        <taxon>Anisoptera</taxon>
        <taxon>Libelluloidea</taxon>
        <taxon>Libellulidae</taxon>
        <taxon>Ladona</taxon>
    </lineage>
</organism>
<reference evidence="1" key="2">
    <citation type="submission" date="2017-10" db="EMBL/GenBank/DDBJ databases">
        <title>Ladona fulva Genome sequencing and assembly.</title>
        <authorList>
            <person name="Murali S."/>
            <person name="Richards S."/>
            <person name="Bandaranaike D."/>
            <person name="Bellair M."/>
            <person name="Blankenburg K."/>
            <person name="Chao H."/>
            <person name="Dinh H."/>
            <person name="Doddapaneni H."/>
            <person name="Dugan-Rocha S."/>
            <person name="Elkadiri S."/>
            <person name="Gnanaolivu R."/>
            <person name="Hernandez B."/>
            <person name="Skinner E."/>
            <person name="Javaid M."/>
            <person name="Lee S."/>
            <person name="Li M."/>
            <person name="Ming W."/>
            <person name="Munidasa M."/>
            <person name="Muniz J."/>
            <person name="Nguyen L."/>
            <person name="Hughes D."/>
            <person name="Osuji N."/>
            <person name="Pu L.-L."/>
            <person name="Puazo M."/>
            <person name="Qu C."/>
            <person name="Quiroz J."/>
            <person name="Raj R."/>
            <person name="Weissenberger G."/>
            <person name="Xin Y."/>
            <person name="Zou X."/>
            <person name="Han Y."/>
            <person name="Worley K."/>
            <person name="Muzny D."/>
            <person name="Gibbs R."/>
        </authorList>
    </citation>
    <scope>NUCLEOTIDE SEQUENCE</scope>
    <source>
        <strain evidence="1">Sampled in the wild</strain>
    </source>
</reference>
<name>A0A8K0KRZ4_LADFU</name>
<reference evidence="1" key="1">
    <citation type="submission" date="2013-04" db="EMBL/GenBank/DDBJ databases">
        <authorList>
            <person name="Qu J."/>
            <person name="Murali S.C."/>
            <person name="Bandaranaike D."/>
            <person name="Bellair M."/>
            <person name="Blankenburg K."/>
            <person name="Chao H."/>
            <person name="Dinh H."/>
            <person name="Doddapaneni H."/>
            <person name="Downs B."/>
            <person name="Dugan-Rocha S."/>
            <person name="Elkadiri S."/>
            <person name="Gnanaolivu R.D."/>
            <person name="Hernandez B."/>
            <person name="Javaid M."/>
            <person name="Jayaseelan J.C."/>
            <person name="Lee S."/>
            <person name="Li M."/>
            <person name="Ming W."/>
            <person name="Munidasa M."/>
            <person name="Muniz J."/>
            <person name="Nguyen L."/>
            <person name="Ongeri F."/>
            <person name="Osuji N."/>
            <person name="Pu L.-L."/>
            <person name="Puazo M."/>
            <person name="Qu C."/>
            <person name="Quiroz J."/>
            <person name="Raj R."/>
            <person name="Weissenberger G."/>
            <person name="Xin Y."/>
            <person name="Zou X."/>
            <person name="Han Y."/>
            <person name="Richards S."/>
            <person name="Worley K."/>
            <person name="Muzny D."/>
            <person name="Gibbs R."/>
        </authorList>
    </citation>
    <scope>NUCLEOTIDE SEQUENCE</scope>
    <source>
        <strain evidence="1">Sampled in the wild</strain>
    </source>
</reference>
<sequence>NKCSVITDKAGTVLNDHADIASRWKEYIEILYKDDDLGEIEVLEKEGEVVEENLGFTIMREEFEMALKKLKNNKATGFDDLRAELLKESGPLM</sequence>
<dbReference type="EMBL" id="KZ311774">
    <property type="protein sequence ID" value="KAG8240137.1"/>
    <property type="molecule type" value="Genomic_DNA"/>
</dbReference>
<evidence type="ECO:0000313" key="2">
    <source>
        <dbReference type="Proteomes" id="UP000792457"/>
    </source>
</evidence>
<proteinExistence type="predicted"/>
<comment type="caution">
    <text evidence="1">The sequence shown here is derived from an EMBL/GenBank/DDBJ whole genome shotgun (WGS) entry which is preliminary data.</text>
</comment>
<evidence type="ECO:0000313" key="1">
    <source>
        <dbReference type="EMBL" id="KAG8240137.1"/>
    </source>
</evidence>
<accession>A0A8K0KRZ4</accession>
<gene>
    <name evidence="1" type="ORF">J437_LFUL019723</name>
</gene>
<dbReference type="AlphaFoldDB" id="A0A8K0KRZ4"/>
<protein>
    <submittedName>
        <fullName evidence="1">Uncharacterized protein</fullName>
    </submittedName>
</protein>